<dbReference type="GO" id="GO:0005829">
    <property type="term" value="C:cytosol"/>
    <property type="evidence" value="ECO:0007669"/>
    <property type="project" value="TreeGrafter"/>
</dbReference>
<evidence type="ECO:0008006" key="8">
    <source>
        <dbReference type="Google" id="ProtNLM"/>
    </source>
</evidence>
<dbReference type="PANTHER" id="PTHR12532">
    <property type="entry name" value="TRANSLATIONAL ACTIVATOR OF CYTOCHROME C OXIDASE 1"/>
    <property type="match status" value="1"/>
</dbReference>
<dbReference type="Pfam" id="PF20772">
    <property type="entry name" value="TACO1_YebC_N"/>
    <property type="match status" value="1"/>
</dbReference>
<dbReference type="HAMAP" id="MF_00693">
    <property type="entry name" value="Transcrip_reg_TACO1"/>
    <property type="match status" value="1"/>
</dbReference>
<reference evidence="7" key="1">
    <citation type="journal article" date="2014" name="Front. Microbiol.">
        <title>High frequency of phylogenetically diverse reductive dehalogenase-homologous genes in deep subseafloor sedimentary metagenomes.</title>
        <authorList>
            <person name="Kawai M."/>
            <person name="Futagami T."/>
            <person name="Toyoda A."/>
            <person name="Takaki Y."/>
            <person name="Nishi S."/>
            <person name="Hori S."/>
            <person name="Arai W."/>
            <person name="Tsubouchi T."/>
            <person name="Morono Y."/>
            <person name="Uchiyama I."/>
            <person name="Ito T."/>
            <person name="Fujiyama A."/>
            <person name="Inagaki F."/>
            <person name="Takami H."/>
        </authorList>
    </citation>
    <scope>NUCLEOTIDE SEQUENCE</scope>
    <source>
        <strain evidence="7">Expedition CK06-06</strain>
    </source>
</reference>
<dbReference type="InterPro" id="IPR029072">
    <property type="entry name" value="YebC-like"/>
</dbReference>
<evidence type="ECO:0000259" key="5">
    <source>
        <dbReference type="Pfam" id="PF01709"/>
    </source>
</evidence>
<evidence type="ECO:0000256" key="1">
    <source>
        <dbReference type="ARBA" id="ARBA00004173"/>
    </source>
</evidence>
<keyword evidence="4" id="KW-0238">DNA-binding</keyword>
<evidence type="ECO:0000256" key="3">
    <source>
        <dbReference type="ARBA" id="ARBA00022490"/>
    </source>
</evidence>
<dbReference type="NCBIfam" id="NF009044">
    <property type="entry name" value="PRK12378.1"/>
    <property type="match status" value="1"/>
</dbReference>
<dbReference type="Pfam" id="PF01709">
    <property type="entry name" value="Transcrip_reg"/>
    <property type="match status" value="1"/>
</dbReference>
<dbReference type="Gene3D" id="1.10.10.200">
    <property type="match status" value="1"/>
</dbReference>
<gene>
    <name evidence="7" type="ORF">S06H3_03116</name>
</gene>
<dbReference type="FunFam" id="1.10.10.200:FF:000002">
    <property type="entry name" value="Probable transcriptional regulatory protein CLM62_37755"/>
    <property type="match status" value="1"/>
</dbReference>
<dbReference type="InterPro" id="IPR049083">
    <property type="entry name" value="TACO1_YebC_N"/>
</dbReference>
<accession>X1KL14</accession>
<dbReference type="SUPFAM" id="SSF75625">
    <property type="entry name" value="YebC-like"/>
    <property type="match status" value="1"/>
</dbReference>
<evidence type="ECO:0000313" key="7">
    <source>
        <dbReference type="EMBL" id="GAH90834.1"/>
    </source>
</evidence>
<comment type="subcellular location">
    <subcellularLocation>
        <location evidence="1">Mitochondrion</location>
    </subcellularLocation>
</comment>
<proteinExistence type="inferred from homology"/>
<evidence type="ECO:0000256" key="2">
    <source>
        <dbReference type="ARBA" id="ARBA00008724"/>
    </source>
</evidence>
<dbReference type="Gene3D" id="3.30.70.980">
    <property type="match status" value="1"/>
</dbReference>
<dbReference type="InterPro" id="IPR017856">
    <property type="entry name" value="Integrase-like_N"/>
</dbReference>
<feature type="domain" description="TACO1/YebC-like N-terminal" evidence="6">
    <location>
        <begin position="5"/>
        <end position="75"/>
    </location>
</feature>
<dbReference type="NCBIfam" id="TIGR01033">
    <property type="entry name" value="YebC/PmpR family DNA-binding transcriptional regulator"/>
    <property type="match status" value="1"/>
</dbReference>
<keyword evidence="3" id="KW-0963">Cytoplasm</keyword>
<dbReference type="PANTHER" id="PTHR12532:SF6">
    <property type="entry name" value="TRANSCRIPTIONAL REGULATORY PROTEIN YEBC-RELATED"/>
    <property type="match status" value="1"/>
</dbReference>
<dbReference type="NCBIfam" id="NF001030">
    <property type="entry name" value="PRK00110.1"/>
    <property type="match status" value="1"/>
</dbReference>
<dbReference type="InterPro" id="IPR048300">
    <property type="entry name" value="TACO1_YebC-like_2nd/3rd_dom"/>
</dbReference>
<organism evidence="7">
    <name type="scientific">marine sediment metagenome</name>
    <dbReference type="NCBI Taxonomy" id="412755"/>
    <lineage>
        <taxon>unclassified sequences</taxon>
        <taxon>metagenomes</taxon>
        <taxon>ecological metagenomes</taxon>
    </lineage>
</organism>
<comment type="similarity">
    <text evidence="2">Belongs to the TACO1 family.</text>
</comment>
<dbReference type="AlphaFoldDB" id="X1KL14"/>
<feature type="domain" description="TACO1/YebC-like second and third" evidence="5">
    <location>
        <begin position="83"/>
        <end position="190"/>
    </location>
</feature>
<evidence type="ECO:0000256" key="4">
    <source>
        <dbReference type="ARBA" id="ARBA00023125"/>
    </source>
</evidence>
<protein>
    <recommendedName>
        <fullName evidence="8">Transcriptional regulatory protein</fullName>
    </recommendedName>
</protein>
<dbReference type="GO" id="GO:0005739">
    <property type="term" value="C:mitochondrion"/>
    <property type="evidence" value="ECO:0007669"/>
    <property type="project" value="UniProtKB-SubCell"/>
</dbReference>
<dbReference type="EMBL" id="BARV01000980">
    <property type="protein sequence ID" value="GAH90834.1"/>
    <property type="molecule type" value="Genomic_DNA"/>
</dbReference>
<dbReference type="GO" id="GO:0003677">
    <property type="term" value="F:DNA binding"/>
    <property type="evidence" value="ECO:0007669"/>
    <property type="project" value="UniProtKB-KW"/>
</dbReference>
<evidence type="ECO:0000259" key="6">
    <source>
        <dbReference type="Pfam" id="PF20772"/>
    </source>
</evidence>
<sequence length="195" mass="21544">MSGHSKWSQIKRQKGVADARRGQLFTKLTREIMVAVRQGGPNSESNFQLRLAVQKARDNNMPLENIDRAIKHAGGGVEASDLAEVTLEGYGPNSVAVLVAALTNNRNRTIQDVRRLFTRHGGNLGESGCVSWLFESKGVITVESDGSDAEEIALQAIDAGAEDVKTERGYIEIYTQPQDLEKVRKAIEDKHRQSW</sequence>
<name>X1KL14_9ZZZZ</name>
<comment type="caution">
    <text evidence="7">The sequence shown here is derived from an EMBL/GenBank/DDBJ whole genome shotgun (WGS) entry which is preliminary data.</text>
</comment>
<dbReference type="InterPro" id="IPR002876">
    <property type="entry name" value="Transcrip_reg_TACO1-like"/>
</dbReference>
<dbReference type="InterPro" id="IPR026564">
    <property type="entry name" value="Transcrip_reg_TACO1-like_dom3"/>
</dbReference>